<gene>
    <name evidence="1" type="ORF">QFC24_005002</name>
</gene>
<proteinExistence type="predicted"/>
<accession>A0ACC2XCB3</accession>
<comment type="caution">
    <text evidence="1">The sequence shown here is derived from an EMBL/GenBank/DDBJ whole genome shotgun (WGS) entry which is preliminary data.</text>
</comment>
<dbReference type="EMBL" id="JASBWV010000019">
    <property type="protein sequence ID" value="KAJ9121021.1"/>
    <property type="molecule type" value="Genomic_DNA"/>
</dbReference>
<dbReference type="Proteomes" id="UP001234202">
    <property type="component" value="Unassembled WGS sequence"/>
</dbReference>
<sequence>MCCWKKYGRPYTSALAHVWGSSTTSPTPTDSDSKHPPTNQQQQQQQPLPPPQNYQRPLLLTNFHPSPAAAYTGIVMNHSYMRPGLIERGAQQNRIRPSQFQPAPAPAPAPPPPPPSLVAPEPSGTQNEKHGYGYAYGNAQQNSFAPPPLPPPASAPLQPGVVPPQQYTSMPSNGYLAQQQSGLPVLPGDAGIGGV</sequence>
<evidence type="ECO:0000313" key="1">
    <source>
        <dbReference type="EMBL" id="KAJ9121021.1"/>
    </source>
</evidence>
<protein>
    <submittedName>
        <fullName evidence="1">Uncharacterized protein</fullName>
    </submittedName>
</protein>
<reference evidence="1" key="1">
    <citation type="submission" date="2023-04" db="EMBL/GenBank/DDBJ databases">
        <title>Draft Genome sequencing of Naganishia species isolated from polar environments using Oxford Nanopore Technology.</title>
        <authorList>
            <person name="Leo P."/>
            <person name="Venkateswaran K."/>
        </authorList>
    </citation>
    <scope>NUCLEOTIDE SEQUENCE</scope>
    <source>
        <strain evidence="1">DBVPG 5303</strain>
    </source>
</reference>
<name>A0ACC2XCB3_9TREE</name>
<keyword evidence="2" id="KW-1185">Reference proteome</keyword>
<organism evidence="1 2">
    <name type="scientific">Naganishia onofrii</name>
    <dbReference type="NCBI Taxonomy" id="1851511"/>
    <lineage>
        <taxon>Eukaryota</taxon>
        <taxon>Fungi</taxon>
        <taxon>Dikarya</taxon>
        <taxon>Basidiomycota</taxon>
        <taxon>Agaricomycotina</taxon>
        <taxon>Tremellomycetes</taxon>
        <taxon>Filobasidiales</taxon>
        <taxon>Filobasidiaceae</taxon>
        <taxon>Naganishia</taxon>
    </lineage>
</organism>
<evidence type="ECO:0000313" key="2">
    <source>
        <dbReference type="Proteomes" id="UP001234202"/>
    </source>
</evidence>